<dbReference type="PANTHER" id="PTHR13615">
    <property type="entry name" value="GLYCOSYLTRANSFERASE-LIKE 1"/>
    <property type="match status" value="1"/>
</dbReference>
<evidence type="ECO:0000256" key="4">
    <source>
        <dbReference type="ARBA" id="ARBA00044517"/>
    </source>
</evidence>
<dbReference type="STRING" id="8153.ENSHBUP00000019687"/>
<dbReference type="InterPro" id="IPR051862">
    <property type="entry name" value="GT-like_domain_containing_1"/>
</dbReference>
<evidence type="ECO:0000256" key="2">
    <source>
        <dbReference type="ARBA" id="ARBA00022676"/>
    </source>
</evidence>
<evidence type="ECO:0000256" key="1">
    <source>
        <dbReference type="ARBA" id="ARBA00009481"/>
    </source>
</evidence>
<dbReference type="InterPro" id="IPR022701">
    <property type="entry name" value="QTMAN_N"/>
</dbReference>
<keyword evidence="2" id="KW-0328">Glycosyltransferase</keyword>
<dbReference type="GeneTree" id="ENSGT00390000006631"/>
<dbReference type="GO" id="GO:0016438">
    <property type="term" value="F:tRNA-queuosine(34) beta-mannosyltransferase activity"/>
    <property type="evidence" value="ECO:0007669"/>
    <property type="project" value="UniProtKB-EC"/>
</dbReference>
<dbReference type="AlphaFoldDB" id="A0A3Q3CDA5"/>
<evidence type="ECO:0000259" key="10">
    <source>
        <dbReference type="Pfam" id="PF12038"/>
    </source>
</evidence>
<evidence type="ECO:0000256" key="6">
    <source>
        <dbReference type="ARBA" id="ARBA00044567"/>
    </source>
</evidence>
<evidence type="ECO:0000256" key="3">
    <source>
        <dbReference type="ARBA" id="ARBA00022679"/>
    </source>
</evidence>
<evidence type="ECO:0000256" key="5">
    <source>
        <dbReference type="ARBA" id="ARBA00044539"/>
    </source>
</evidence>
<dbReference type="Ensembl" id="ENSHBUT00000029104.1">
    <property type="protein sequence ID" value="ENSHBUP00000019687.1"/>
    <property type="gene ID" value="ENSHBUG00000021891.1"/>
</dbReference>
<evidence type="ECO:0000256" key="9">
    <source>
        <dbReference type="SAM" id="MobiDB-lite"/>
    </source>
</evidence>
<comment type="similarity">
    <text evidence="1">Belongs to the glycosyltransferase group 1 family. Glycosyltransferase 4 subfamily.</text>
</comment>
<evidence type="ECO:0000256" key="8">
    <source>
        <dbReference type="ARBA" id="ARBA00048439"/>
    </source>
</evidence>
<comment type="function">
    <text evidence="7">Glycosyltransferase that specifically catalyzes mannosylation of cytoplasmic tRNA(Asp) modified with queuosine at position 34 (queuosine(34)). Mannosylates the cyclopentene moiety of queuosine(34) in tRNA(Asp) to form mannosyl-queuosine(34). Mannosylation of queuosine(34) in tRNA(Asp) is required to slow-down elongation at cognate codons, GAC and GAU, thereby regulating protein translation.</text>
</comment>
<comment type="catalytic activity">
    <reaction evidence="8">
        <text>queuosine(34) in tRNA(Asp) + GDP-alpha-D-mannose = O-4''-alpha-D-mannosylqueuosine(34) in tRNA(Asp) + GDP + H(+)</text>
        <dbReference type="Rhea" id="RHEA:12885"/>
        <dbReference type="Rhea" id="RHEA-COMP:18572"/>
        <dbReference type="Rhea" id="RHEA-COMP:18581"/>
        <dbReference type="ChEBI" id="CHEBI:15378"/>
        <dbReference type="ChEBI" id="CHEBI:57527"/>
        <dbReference type="ChEBI" id="CHEBI:58189"/>
        <dbReference type="ChEBI" id="CHEBI:194431"/>
        <dbReference type="ChEBI" id="CHEBI:194442"/>
        <dbReference type="EC" id="2.4.1.110"/>
    </reaction>
    <physiologicalReaction direction="left-to-right" evidence="8">
        <dbReference type="Rhea" id="RHEA:12886"/>
    </physiologicalReaction>
</comment>
<organism evidence="11 12">
    <name type="scientific">Haplochromis burtoni</name>
    <name type="common">Burton's mouthbrooder</name>
    <name type="synonym">Chromis burtoni</name>
    <dbReference type="NCBI Taxonomy" id="8153"/>
    <lineage>
        <taxon>Eukaryota</taxon>
        <taxon>Metazoa</taxon>
        <taxon>Chordata</taxon>
        <taxon>Craniata</taxon>
        <taxon>Vertebrata</taxon>
        <taxon>Euteleostomi</taxon>
        <taxon>Actinopterygii</taxon>
        <taxon>Neopterygii</taxon>
        <taxon>Teleostei</taxon>
        <taxon>Neoteleostei</taxon>
        <taxon>Acanthomorphata</taxon>
        <taxon>Ovalentaria</taxon>
        <taxon>Cichlomorphae</taxon>
        <taxon>Cichliformes</taxon>
        <taxon>Cichlidae</taxon>
        <taxon>African cichlids</taxon>
        <taxon>Pseudocrenilabrinae</taxon>
        <taxon>Haplochromini</taxon>
        <taxon>Haplochromis</taxon>
    </lineage>
</organism>
<dbReference type="EC" id="2.4.1.110" evidence="4"/>
<proteinExistence type="inferred from homology"/>
<keyword evidence="3" id="KW-0808">Transferase</keyword>
<dbReference type="Proteomes" id="UP000264840">
    <property type="component" value="Unplaced"/>
</dbReference>
<evidence type="ECO:0000313" key="11">
    <source>
        <dbReference type="Ensembl" id="ENSHBUP00000019687.1"/>
    </source>
</evidence>
<feature type="region of interest" description="Disordered" evidence="9">
    <location>
        <begin position="113"/>
        <end position="135"/>
    </location>
</feature>
<sequence>MTSDRAYSAVIREMLSEETPPPAQETPPPRILLVEAFYGGSHKQLMDLLKENIAGCSVFTLPAKKWHWRARTAALYFSQTIPACPSYRFLPKHKLLQRPTEQSRVDDIMLQGEQQQSRAHDEDTPRCEQPAEGGVASQVKPLHIVWPHRW</sequence>
<reference evidence="11" key="1">
    <citation type="submission" date="2025-08" db="UniProtKB">
        <authorList>
            <consortium name="Ensembl"/>
        </authorList>
    </citation>
    <scope>IDENTIFICATION</scope>
</reference>
<evidence type="ECO:0000313" key="12">
    <source>
        <dbReference type="Proteomes" id="UP000264840"/>
    </source>
</evidence>
<accession>A0A3Q3CDA5</accession>
<name>A0A3Q3CDA5_HAPBU</name>
<evidence type="ECO:0000256" key="7">
    <source>
        <dbReference type="ARBA" id="ARBA00045402"/>
    </source>
</evidence>
<protein>
    <recommendedName>
        <fullName evidence="5">tRNA-queuosine alpha-mannosyltransferase</fullName>
        <ecNumber evidence="4">2.4.1.110</ecNumber>
    </recommendedName>
    <alternativeName>
        <fullName evidence="6">Glycosyltransferase-like domain-containing protein 1</fullName>
    </alternativeName>
</protein>
<dbReference type="Pfam" id="PF12038">
    <property type="entry name" value="QTMAN_N"/>
    <property type="match status" value="1"/>
</dbReference>
<feature type="domain" description="tRNA-queuosine alpha-mannosyltransferase N-terminal" evidence="10">
    <location>
        <begin position="30"/>
        <end position="87"/>
    </location>
</feature>
<keyword evidence="12" id="KW-1185">Reference proteome</keyword>
<reference evidence="11" key="2">
    <citation type="submission" date="2025-09" db="UniProtKB">
        <authorList>
            <consortium name="Ensembl"/>
        </authorList>
    </citation>
    <scope>IDENTIFICATION</scope>
</reference>
<dbReference type="PANTHER" id="PTHR13615:SF3">
    <property type="entry name" value="GLYCOSYLTRANSFERASE-LIKE DOMAIN-CONTAINING PROTEIN 1"/>
    <property type="match status" value="1"/>
</dbReference>